<proteinExistence type="predicted"/>
<feature type="transmembrane region" description="Helical" evidence="1">
    <location>
        <begin position="109"/>
        <end position="129"/>
    </location>
</feature>
<keyword evidence="3" id="KW-1185">Reference proteome</keyword>
<accession>A0ABV6DLZ8</accession>
<evidence type="ECO:0000313" key="2">
    <source>
        <dbReference type="EMBL" id="MFC0213671.1"/>
    </source>
</evidence>
<keyword evidence="1" id="KW-0812">Transmembrane</keyword>
<evidence type="ECO:0000256" key="1">
    <source>
        <dbReference type="SAM" id="Phobius"/>
    </source>
</evidence>
<keyword evidence="1" id="KW-0472">Membrane</keyword>
<organism evidence="2 3">
    <name type="scientific">Paenibacillus chartarius</name>
    <dbReference type="NCBI Taxonomy" id="747481"/>
    <lineage>
        <taxon>Bacteria</taxon>
        <taxon>Bacillati</taxon>
        <taxon>Bacillota</taxon>
        <taxon>Bacilli</taxon>
        <taxon>Bacillales</taxon>
        <taxon>Paenibacillaceae</taxon>
        <taxon>Paenibacillus</taxon>
    </lineage>
</organism>
<evidence type="ECO:0000313" key="3">
    <source>
        <dbReference type="Proteomes" id="UP001589776"/>
    </source>
</evidence>
<dbReference type="Proteomes" id="UP001589776">
    <property type="component" value="Unassembled WGS sequence"/>
</dbReference>
<protein>
    <submittedName>
        <fullName evidence="2">Uncharacterized protein</fullName>
    </submittedName>
</protein>
<feature type="transmembrane region" description="Helical" evidence="1">
    <location>
        <begin position="7"/>
        <end position="30"/>
    </location>
</feature>
<dbReference type="EMBL" id="JBHLWN010000060">
    <property type="protein sequence ID" value="MFC0213671.1"/>
    <property type="molecule type" value="Genomic_DNA"/>
</dbReference>
<name>A0ABV6DLZ8_9BACL</name>
<keyword evidence="1" id="KW-1133">Transmembrane helix</keyword>
<feature type="transmembrane region" description="Helical" evidence="1">
    <location>
        <begin position="77"/>
        <end position="97"/>
    </location>
</feature>
<feature type="transmembrane region" description="Helical" evidence="1">
    <location>
        <begin position="42"/>
        <end position="65"/>
    </location>
</feature>
<comment type="caution">
    <text evidence="2">The sequence shown here is derived from an EMBL/GenBank/DDBJ whole genome shotgun (WGS) entry which is preliminary data.</text>
</comment>
<gene>
    <name evidence="2" type="ORF">ACFFK0_14600</name>
</gene>
<reference evidence="2 3" key="1">
    <citation type="submission" date="2024-09" db="EMBL/GenBank/DDBJ databases">
        <authorList>
            <person name="Sun Q."/>
            <person name="Mori K."/>
        </authorList>
    </citation>
    <scope>NUCLEOTIDE SEQUENCE [LARGE SCALE GENOMIC DNA]</scope>
    <source>
        <strain evidence="2 3">CCM 7759</strain>
    </source>
</reference>
<dbReference type="RefSeq" id="WP_377470992.1">
    <property type="nucleotide sequence ID" value="NZ_JBHLWN010000060.1"/>
</dbReference>
<sequence>MVKRLLMYLLISVISYFTGVLCYLGALGLFYNQGMGSDAHLIWVWIGLPYFFFVVPIYIAVILFLRAVCRPSLIVQTFLFLIPGFIAMGGAFLPLSLYLLLNPFSKEASLFYCCYTATAIIFSIGSWYAEKWLASLERGR</sequence>